<dbReference type="RefSeq" id="WP_109625250.1">
    <property type="nucleotide sequence ID" value="NZ_CABJAT010000002.1"/>
</dbReference>
<evidence type="ECO:0000256" key="3">
    <source>
        <dbReference type="ARBA" id="ARBA00022692"/>
    </source>
</evidence>
<keyword evidence="7 8" id="KW-0472">Membrane</keyword>
<dbReference type="InterPro" id="IPR001901">
    <property type="entry name" value="Translocase_SecE/Sec61-g"/>
</dbReference>
<dbReference type="GO" id="GO:0009306">
    <property type="term" value="P:protein secretion"/>
    <property type="evidence" value="ECO:0007669"/>
    <property type="project" value="InterPro"/>
</dbReference>
<sequence>MGDTAKSEKSIKKSWFDGLKSEFNKIIWPDKVTLGKQTAAVVAASVVLGLIITVIDIIVQYGIDFLVR</sequence>
<keyword evidence="5 8" id="KW-1133">Transmembrane helix</keyword>
<dbReference type="GO" id="GO:0006886">
    <property type="term" value="P:intracellular protein transport"/>
    <property type="evidence" value="ECO:0007669"/>
    <property type="project" value="InterPro"/>
</dbReference>
<proteinExistence type="predicted"/>
<organism evidence="9 10">
    <name type="scientific">Murimonas intestini</name>
    <dbReference type="NCBI Taxonomy" id="1337051"/>
    <lineage>
        <taxon>Bacteria</taxon>
        <taxon>Bacillati</taxon>
        <taxon>Bacillota</taxon>
        <taxon>Clostridia</taxon>
        <taxon>Lachnospirales</taxon>
        <taxon>Lachnospiraceae</taxon>
        <taxon>Murimonas</taxon>
    </lineage>
</organism>
<dbReference type="EMBL" id="QGGY01000002">
    <property type="protein sequence ID" value="PWJ78326.1"/>
    <property type="molecule type" value="Genomic_DNA"/>
</dbReference>
<gene>
    <name evidence="9" type="ORF">C7383_102464</name>
</gene>
<evidence type="ECO:0000256" key="2">
    <source>
        <dbReference type="ARBA" id="ARBA00022448"/>
    </source>
</evidence>
<evidence type="ECO:0000256" key="5">
    <source>
        <dbReference type="ARBA" id="ARBA00022989"/>
    </source>
</evidence>
<dbReference type="NCBIfam" id="TIGR00964">
    <property type="entry name" value="secE_bact"/>
    <property type="match status" value="1"/>
</dbReference>
<keyword evidence="2" id="KW-0813">Transport</keyword>
<evidence type="ECO:0000256" key="1">
    <source>
        <dbReference type="ARBA" id="ARBA00004370"/>
    </source>
</evidence>
<dbReference type="GO" id="GO:0008320">
    <property type="term" value="F:protein transmembrane transporter activity"/>
    <property type="evidence" value="ECO:0007669"/>
    <property type="project" value="InterPro"/>
</dbReference>
<dbReference type="Gene3D" id="1.20.5.1030">
    <property type="entry name" value="Preprotein translocase secy subunit"/>
    <property type="match status" value="1"/>
</dbReference>
<dbReference type="InterPro" id="IPR005807">
    <property type="entry name" value="SecE_bac"/>
</dbReference>
<evidence type="ECO:0000256" key="6">
    <source>
        <dbReference type="ARBA" id="ARBA00023010"/>
    </source>
</evidence>
<evidence type="ECO:0000256" key="8">
    <source>
        <dbReference type="SAM" id="Phobius"/>
    </source>
</evidence>
<keyword evidence="10" id="KW-1185">Reference proteome</keyword>
<evidence type="ECO:0000313" key="10">
    <source>
        <dbReference type="Proteomes" id="UP000245412"/>
    </source>
</evidence>
<evidence type="ECO:0000256" key="4">
    <source>
        <dbReference type="ARBA" id="ARBA00022927"/>
    </source>
</evidence>
<keyword evidence="6" id="KW-0811">Translocation</keyword>
<comment type="caution">
    <text evidence="9">The sequence shown here is derived from an EMBL/GenBank/DDBJ whole genome shotgun (WGS) entry which is preliminary data.</text>
</comment>
<accession>A0AB73T8N1</accession>
<reference evidence="9 10" key="1">
    <citation type="submission" date="2018-05" db="EMBL/GenBank/DDBJ databases">
        <authorList>
            <person name="Goeker M."/>
            <person name="Huntemann M."/>
            <person name="Clum A."/>
            <person name="Pillay M."/>
            <person name="Palaniappan K."/>
            <person name="Varghese N."/>
            <person name="Mikhailova N."/>
            <person name="Stamatis D."/>
            <person name="Reddy T."/>
            <person name="Daum C."/>
            <person name="Shapiro N."/>
            <person name="Ivanova N."/>
            <person name="Kyrpides N."/>
            <person name="Woyke T."/>
        </authorList>
    </citation>
    <scope>NUCLEOTIDE SEQUENCE [LARGE SCALE GENOMIC DNA]</scope>
    <source>
        <strain evidence="9 10">DSM 26524</strain>
    </source>
</reference>
<feature type="transmembrane region" description="Helical" evidence="8">
    <location>
        <begin position="38"/>
        <end position="59"/>
    </location>
</feature>
<keyword evidence="4" id="KW-0653">Protein transport</keyword>
<evidence type="ECO:0000313" key="9">
    <source>
        <dbReference type="EMBL" id="PWJ78326.1"/>
    </source>
</evidence>
<dbReference type="InterPro" id="IPR038379">
    <property type="entry name" value="SecE_sf"/>
</dbReference>
<keyword evidence="3 8" id="KW-0812">Transmembrane</keyword>
<dbReference type="Pfam" id="PF00584">
    <property type="entry name" value="SecE"/>
    <property type="match status" value="1"/>
</dbReference>
<dbReference type="GO" id="GO:0016020">
    <property type="term" value="C:membrane"/>
    <property type="evidence" value="ECO:0007669"/>
    <property type="project" value="UniProtKB-SubCell"/>
</dbReference>
<dbReference type="Proteomes" id="UP000245412">
    <property type="component" value="Unassembled WGS sequence"/>
</dbReference>
<dbReference type="GO" id="GO:0006605">
    <property type="term" value="P:protein targeting"/>
    <property type="evidence" value="ECO:0007669"/>
    <property type="project" value="InterPro"/>
</dbReference>
<protein>
    <submittedName>
        <fullName evidence="9">Preprotein translocase subunit SecE</fullName>
    </submittedName>
</protein>
<name>A0AB73T8N1_9FIRM</name>
<comment type="subcellular location">
    <subcellularLocation>
        <location evidence="1">Membrane</location>
    </subcellularLocation>
</comment>
<dbReference type="AlphaFoldDB" id="A0AB73T8N1"/>
<evidence type="ECO:0000256" key="7">
    <source>
        <dbReference type="ARBA" id="ARBA00023136"/>
    </source>
</evidence>